<keyword evidence="2" id="KW-0472">Membrane</keyword>
<dbReference type="EMBL" id="JBEZUR010000036">
    <property type="protein sequence ID" value="MEU3556604.1"/>
    <property type="molecule type" value="Genomic_DNA"/>
</dbReference>
<evidence type="ECO:0000313" key="4">
    <source>
        <dbReference type="Proteomes" id="UP001550850"/>
    </source>
</evidence>
<name>A0ABV2YLJ6_9ACTN</name>
<gene>
    <name evidence="3" type="ORF">AB0E65_20675</name>
</gene>
<dbReference type="Proteomes" id="UP001550850">
    <property type="component" value="Unassembled WGS sequence"/>
</dbReference>
<feature type="coiled-coil region" evidence="1">
    <location>
        <begin position="65"/>
        <end position="92"/>
    </location>
</feature>
<evidence type="ECO:0000256" key="1">
    <source>
        <dbReference type="SAM" id="Coils"/>
    </source>
</evidence>
<keyword evidence="2" id="KW-1133">Transmembrane helix</keyword>
<organism evidence="3 4">
    <name type="scientific">Streptomyces fragilis</name>
    <dbReference type="NCBI Taxonomy" id="67301"/>
    <lineage>
        <taxon>Bacteria</taxon>
        <taxon>Bacillati</taxon>
        <taxon>Actinomycetota</taxon>
        <taxon>Actinomycetes</taxon>
        <taxon>Kitasatosporales</taxon>
        <taxon>Streptomycetaceae</taxon>
        <taxon>Streptomyces</taxon>
    </lineage>
</organism>
<dbReference type="RefSeq" id="WP_245967378.1">
    <property type="nucleotide sequence ID" value="NZ_BEVZ01000002.1"/>
</dbReference>
<keyword evidence="2" id="KW-0812">Transmembrane</keyword>
<keyword evidence="1" id="KW-0175">Coiled coil</keyword>
<proteinExistence type="predicted"/>
<protein>
    <submittedName>
        <fullName evidence="3">Uncharacterized protein</fullName>
    </submittedName>
</protein>
<accession>A0ABV2YLJ6</accession>
<reference evidence="3 4" key="1">
    <citation type="submission" date="2024-06" db="EMBL/GenBank/DDBJ databases">
        <title>The Natural Products Discovery Center: Release of the First 8490 Sequenced Strains for Exploring Actinobacteria Biosynthetic Diversity.</title>
        <authorList>
            <person name="Kalkreuter E."/>
            <person name="Kautsar S.A."/>
            <person name="Yang D."/>
            <person name="Bader C.D."/>
            <person name="Teijaro C.N."/>
            <person name="Fluegel L."/>
            <person name="Davis C.M."/>
            <person name="Simpson J.R."/>
            <person name="Lauterbach L."/>
            <person name="Steele A.D."/>
            <person name="Gui C."/>
            <person name="Meng S."/>
            <person name="Li G."/>
            <person name="Viehrig K."/>
            <person name="Ye F."/>
            <person name="Su P."/>
            <person name="Kiefer A.F."/>
            <person name="Nichols A."/>
            <person name="Cepeda A.J."/>
            <person name="Yan W."/>
            <person name="Fan B."/>
            <person name="Jiang Y."/>
            <person name="Adhikari A."/>
            <person name="Zheng C.-J."/>
            <person name="Schuster L."/>
            <person name="Cowan T.M."/>
            <person name="Smanski M.J."/>
            <person name="Chevrette M.G."/>
            <person name="De Carvalho L.P.S."/>
            <person name="Shen B."/>
        </authorList>
    </citation>
    <scope>NUCLEOTIDE SEQUENCE [LARGE SCALE GENOMIC DNA]</scope>
    <source>
        <strain evidence="3 4">NPDC038104</strain>
    </source>
</reference>
<keyword evidence="4" id="KW-1185">Reference proteome</keyword>
<feature type="transmembrane region" description="Helical" evidence="2">
    <location>
        <begin position="98"/>
        <end position="119"/>
    </location>
</feature>
<evidence type="ECO:0000256" key="2">
    <source>
        <dbReference type="SAM" id="Phobius"/>
    </source>
</evidence>
<sequence length="120" mass="13235">MTPAQQGGGEISPAVEMEGYLIAHAHRESAREEAETLCARLPWLTGAQAEEVARQYVLLRIGLTRRLLKDTAERAERLREEYEARYEDLRRTLLRRHAGAACATVACAAGLTALASMAAR</sequence>
<evidence type="ECO:0000313" key="3">
    <source>
        <dbReference type="EMBL" id="MEU3556604.1"/>
    </source>
</evidence>
<comment type="caution">
    <text evidence="3">The sequence shown here is derived from an EMBL/GenBank/DDBJ whole genome shotgun (WGS) entry which is preliminary data.</text>
</comment>